<gene>
    <name evidence="2" type="ORF">SAMN05444584_1249</name>
</gene>
<evidence type="ECO:0000313" key="3">
    <source>
        <dbReference type="Proteomes" id="UP000243463"/>
    </source>
</evidence>
<reference evidence="3" key="1">
    <citation type="submission" date="2017-06" db="EMBL/GenBank/DDBJ databases">
        <authorList>
            <person name="Varghese N."/>
            <person name="Submissions S."/>
        </authorList>
    </citation>
    <scope>NUCLEOTIDE SEQUENCE [LARGE SCALE GENOMIC DNA]</scope>
    <source>
        <strain evidence="3">ANC 5114</strain>
    </source>
</reference>
<dbReference type="Proteomes" id="UP000243463">
    <property type="component" value="Unassembled WGS sequence"/>
</dbReference>
<protein>
    <recommendedName>
        <fullName evidence="4">DUF3298 domain-containing protein</fullName>
    </recommendedName>
</protein>
<keyword evidence="1" id="KW-0732">Signal</keyword>
<dbReference type="RefSeq" id="WP_088823283.1">
    <property type="nucleotide sequence ID" value="NZ_FZLN01000001.1"/>
</dbReference>
<dbReference type="OrthoDB" id="6710656at2"/>
<feature type="chain" id="PRO_5011109963" description="DUF3298 domain-containing protein" evidence="1">
    <location>
        <begin position="21"/>
        <end position="261"/>
    </location>
</feature>
<proteinExistence type="predicted"/>
<evidence type="ECO:0000256" key="1">
    <source>
        <dbReference type="SAM" id="SignalP"/>
    </source>
</evidence>
<evidence type="ECO:0000313" key="2">
    <source>
        <dbReference type="EMBL" id="SNQ29302.1"/>
    </source>
</evidence>
<keyword evidence="3" id="KW-1185">Reference proteome</keyword>
<sequence length="261" mass="29820">MRFRLIGLGLLTACMVSACGQPHQTDAQAAEKVAQLTSKEQPAAFKVQQCYAKACPVIAIQTLQTSNPWFNTWLNEQQSVVIQSQIQANKVALSLQPTIDAYVQASTRWQKEFAGNLSYQLSLHSHLVQQKKQYVLLMLGLDTQQGMIQVSDRRYFMVADLSQKKRVHLPDLIQVKEQKNSNVMIQQYYQAWLKEQPKLIQVSAPKQLVWTQADWFFDQTGVGLHFRSSEVVAGADQLDIYLTQQQTKQILKNEVYQTLFL</sequence>
<dbReference type="AlphaFoldDB" id="A0A217EG48"/>
<accession>A0A217EG48</accession>
<dbReference type="Gene3D" id="3.30.565.40">
    <property type="entry name" value="Fervidobacterium nodosum Rt17-B1 like"/>
    <property type="match status" value="1"/>
</dbReference>
<dbReference type="PROSITE" id="PS51257">
    <property type="entry name" value="PROKAR_LIPOPROTEIN"/>
    <property type="match status" value="1"/>
</dbReference>
<name>A0A217EG48_9GAMM</name>
<evidence type="ECO:0008006" key="4">
    <source>
        <dbReference type="Google" id="ProtNLM"/>
    </source>
</evidence>
<dbReference type="EMBL" id="FZLN01000001">
    <property type="protein sequence ID" value="SNQ29302.1"/>
    <property type="molecule type" value="Genomic_DNA"/>
</dbReference>
<feature type="signal peptide" evidence="1">
    <location>
        <begin position="1"/>
        <end position="20"/>
    </location>
</feature>
<organism evidence="2 3">
    <name type="scientific">Acinetobacter apis</name>
    <dbReference type="NCBI Taxonomy" id="1229165"/>
    <lineage>
        <taxon>Bacteria</taxon>
        <taxon>Pseudomonadati</taxon>
        <taxon>Pseudomonadota</taxon>
        <taxon>Gammaproteobacteria</taxon>
        <taxon>Moraxellales</taxon>
        <taxon>Moraxellaceae</taxon>
        <taxon>Acinetobacter</taxon>
    </lineage>
</organism>